<feature type="transmembrane region" description="Helical" evidence="17">
    <location>
        <begin position="1044"/>
        <end position="1068"/>
    </location>
</feature>
<dbReference type="SUPFAM" id="SSF90123">
    <property type="entry name" value="ABC transporter transmembrane region"/>
    <property type="match status" value="2"/>
</dbReference>
<evidence type="ECO:0000256" key="10">
    <source>
        <dbReference type="ARBA" id="ARBA00022967"/>
    </source>
</evidence>
<dbReference type="NCBIfam" id="TIGR00957">
    <property type="entry name" value="MRP_assoc_pro"/>
    <property type="match status" value="1"/>
</dbReference>
<feature type="transmembrane region" description="Helical" evidence="17">
    <location>
        <begin position="344"/>
        <end position="362"/>
    </location>
</feature>
<dbReference type="Gene3D" id="3.40.50.300">
    <property type="entry name" value="P-loop containing nucleotide triphosphate hydrolases"/>
    <property type="match status" value="2"/>
</dbReference>
<dbReference type="InterPro" id="IPR011527">
    <property type="entry name" value="ABC1_TM_dom"/>
</dbReference>
<keyword evidence="10" id="KW-1278">Translocase</keyword>
<keyword evidence="13 17" id="KW-0472">Membrane</keyword>
<feature type="domain" description="ABC transmembrane type-1" evidence="19">
    <location>
        <begin position="308"/>
        <end position="589"/>
    </location>
</feature>
<dbReference type="PROSITE" id="PS50929">
    <property type="entry name" value="ABC_TM1F"/>
    <property type="match status" value="2"/>
</dbReference>
<evidence type="ECO:0000313" key="21">
    <source>
        <dbReference type="RefSeq" id="XP_055876895.1"/>
    </source>
</evidence>
<dbReference type="GO" id="GO:0006869">
    <property type="term" value="P:lipid transport"/>
    <property type="evidence" value="ECO:0007669"/>
    <property type="project" value="UniProtKB-KW"/>
</dbReference>
<dbReference type="CDD" id="cd18603">
    <property type="entry name" value="ABC_6TM_MRP1_2_3_6_D2_like"/>
    <property type="match status" value="1"/>
</dbReference>
<feature type="transmembrane region" description="Helical" evidence="17">
    <location>
        <begin position="31"/>
        <end position="49"/>
    </location>
</feature>
<dbReference type="InterPro" id="IPR003593">
    <property type="entry name" value="AAA+_ATPase"/>
</dbReference>
<evidence type="ECO:0000256" key="16">
    <source>
        <dbReference type="ARBA" id="ARBA00047576"/>
    </source>
</evidence>
<feature type="transmembrane region" description="Helical" evidence="17">
    <location>
        <begin position="1227"/>
        <end position="1248"/>
    </location>
</feature>
<dbReference type="CDD" id="cd03244">
    <property type="entry name" value="ABCC_MRP_domain2"/>
    <property type="match status" value="1"/>
</dbReference>
<organism evidence="20 21">
    <name type="scientific">Biomphalaria glabrata</name>
    <name type="common">Bloodfluke planorb</name>
    <name type="synonym">Freshwater snail</name>
    <dbReference type="NCBI Taxonomy" id="6526"/>
    <lineage>
        <taxon>Eukaryota</taxon>
        <taxon>Metazoa</taxon>
        <taxon>Spiralia</taxon>
        <taxon>Lophotrochozoa</taxon>
        <taxon>Mollusca</taxon>
        <taxon>Gastropoda</taxon>
        <taxon>Heterobranchia</taxon>
        <taxon>Euthyneura</taxon>
        <taxon>Panpulmonata</taxon>
        <taxon>Hygrophila</taxon>
        <taxon>Lymnaeoidea</taxon>
        <taxon>Planorbidae</taxon>
        <taxon>Biomphalaria</taxon>
    </lineage>
</organism>
<accession>A0A9W2ZPJ8</accession>
<feature type="transmembrane region" description="Helical" evidence="17">
    <location>
        <begin position="303"/>
        <end position="323"/>
    </location>
</feature>
<dbReference type="GO" id="GO:0005524">
    <property type="term" value="F:ATP binding"/>
    <property type="evidence" value="ECO:0007669"/>
    <property type="project" value="UniProtKB-KW"/>
</dbReference>
<comment type="similarity">
    <text evidence="3">Belongs to the ABC transporter superfamily. ABCC family. Conjugate transporter (TC 3.A.1.208) subfamily.</text>
</comment>
<dbReference type="InterPro" id="IPR017871">
    <property type="entry name" value="ABC_transporter-like_CS"/>
</dbReference>
<feature type="domain" description="ABC transmembrane type-1" evidence="19">
    <location>
        <begin position="1001"/>
        <end position="1284"/>
    </location>
</feature>
<dbReference type="FunFam" id="3.40.50.300:FF:000293">
    <property type="entry name" value="ATP binding cassette subfamily C member 1"/>
    <property type="match status" value="1"/>
</dbReference>
<dbReference type="Gene3D" id="1.20.1560.10">
    <property type="entry name" value="ABC transporter type 1, transmembrane domain"/>
    <property type="match status" value="2"/>
</dbReference>
<dbReference type="PROSITE" id="PS00211">
    <property type="entry name" value="ABC_TRANSPORTER_1"/>
    <property type="match status" value="2"/>
</dbReference>
<feature type="transmembrane region" description="Helical" evidence="17">
    <location>
        <begin position="418"/>
        <end position="440"/>
    </location>
</feature>
<evidence type="ECO:0000256" key="14">
    <source>
        <dbReference type="ARBA" id="ARBA00034018"/>
    </source>
</evidence>
<proteinExistence type="inferred from homology"/>
<gene>
    <name evidence="21" type="primary">LOC106058874</name>
</gene>
<comment type="catalytic activity">
    <reaction evidence="14">
        <text>ATP + H2O + xenobioticSide 1 = ADP + phosphate + xenobioticSide 2.</text>
        <dbReference type="EC" id="7.6.2.2"/>
    </reaction>
</comment>
<reference evidence="21" key="1">
    <citation type="submission" date="2025-08" db="UniProtKB">
        <authorList>
            <consortium name="RefSeq"/>
        </authorList>
    </citation>
    <scope>IDENTIFICATION</scope>
</reference>
<dbReference type="Pfam" id="PF24357">
    <property type="entry name" value="TMD0_ABC"/>
    <property type="match status" value="1"/>
</dbReference>
<keyword evidence="6 17" id="KW-0812">Transmembrane</keyword>
<dbReference type="InterPro" id="IPR027417">
    <property type="entry name" value="P-loop_NTPase"/>
</dbReference>
<dbReference type="InterPro" id="IPR056227">
    <property type="entry name" value="TMD0_ABC"/>
</dbReference>
<evidence type="ECO:0000256" key="6">
    <source>
        <dbReference type="ARBA" id="ARBA00022692"/>
    </source>
</evidence>
<evidence type="ECO:0000259" key="18">
    <source>
        <dbReference type="PROSITE" id="PS50893"/>
    </source>
</evidence>
<dbReference type="FunFam" id="1.20.1560.10:FF:000007">
    <property type="entry name" value="ATP-binding cassette subfamily C member 1"/>
    <property type="match status" value="1"/>
</dbReference>
<evidence type="ECO:0000256" key="8">
    <source>
        <dbReference type="ARBA" id="ARBA00022741"/>
    </source>
</evidence>
<evidence type="ECO:0000259" key="19">
    <source>
        <dbReference type="PROSITE" id="PS50929"/>
    </source>
</evidence>
<feature type="transmembrane region" description="Helical" evidence="17">
    <location>
        <begin position="163"/>
        <end position="181"/>
    </location>
</feature>
<dbReference type="Proteomes" id="UP001165740">
    <property type="component" value="Chromosome 2"/>
</dbReference>
<dbReference type="GO" id="GO:0005774">
    <property type="term" value="C:vacuolar membrane"/>
    <property type="evidence" value="ECO:0007669"/>
    <property type="project" value="UniProtKB-SubCell"/>
</dbReference>
<evidence type="ECO:0000256" key="2">
    <source>
        <dbReference type="ARBA" id="ARBA00004651"/>
    </source>
</evidence>
<feature type="transmembrane region" description="Helical" evidence="17">
    <location>
        <begin position="1113"/>
        <end position="1136"/>
    </location>
</feature>
<keyword evidence="11 17" id="KW-1133">Transmembrane helix</keyword>
<keyword evidence="5" id="KW-1003">Cell membrane</keyword>
<dbReference type="SMART" id="SM00382">
    <property type="entry name" value="AAA"/>
    <property type="match status" value="2"/>
</dbReference>
<dbReference type="CDD" id="cd18595">
    <property type="entry name" value="ABC_6TM_MRP1_2_3_6_D1_like"/>
    <property type="match status" value="1"/>
</dbReference>
<feature type="transmembrane region" description="Helical" evidence="17">
    <location>
        <begin position="524"/>
        <end position="551"/>
    </location>
</feature>
<dbReference type="InterPro" id="IPR050173">
    <property type="entry name" value="ABC_transporter_C-like"/>
</dbReference>
<dbReference type="GeneID" id="106058874"/>
<keyword evidence="9" id="KW-0067">ATP-binding</keyword>
<dbReference type="InterPro" id="IPR005292">
    <property type="entry name" value="MRP"/>
</dbReference>
<name>A0A9W2ZPJ8_BIOGL</name>
<evidence type="ECO:0000256" key="11">
    <source>
        <dbReference type="ARBA" id="ARBA00022989"/>
    </source>
</evidence>
<comment type="subcellular location">
    <subcellularLocation>
        <location evidence="2">Cell membrane</location>
        <topology evidence="2">Multi-pass membrane protein</topology>
    </subcellularLocation>
    <subcellularLocation>
        <location evidence="1">Vacuole membrane</location>
        <topology evidence="1">Multi-pass membrane protein</topology>
    </subcellularLocation>
</comment>
<evidence type="ECO:0000256" key="17">
    <source>
        <dbReference type="SAM" id="Phobius"/>
    </source>
</evidence>
<dbReference type="PANTHER" id="PTHR24223:SF443">
    <property type="entry name" value="MULTIDRUG-RESISTANCE LIKE PROTEIN 1, ISOFORM I"/>
    <property type="match status" value="1"/>
</dbReference>
<evidence type="ECO:0000313" key="20">
    <source>
        <dbReference type="Proteomes" id="UP001165740"/>
    </source>
</evidence>
<dbReference type="RefSeq" id="XP_055876895.1">
    <property type="nucleotide sequence ID" value="XM_056020920.1"/>
</dbReference>
<dbReference type="SUPFAM" id="SSF52540">
    <property type="entry name" value="P-loop containing nucleoside triphosphate hydrolases"/>
    <property type="match status" value="2"/>
</dbReference>
<evidence type="ECO:0000256" key="7">
    <source>
        <dbReference type="ARBA" id="ARBA00022737"/>
    </source>
</evidence>
<feature type="transmembrane region" description="Helical" evidence="17">
    <location>
        <begin position="990"/>
        <end position="1010"/>
    </location>
</feature>
<comment type="catalytic activity">
    <reaction evidence="15">
        <text>leukotriene C4(in) + ATP + H2O = leukotriene C4(out) + ADP + phosphate + H(+)</text>
        <dbReference type="Rhea" id="RHEA:38963"/>
        <dbReference type="ChEBI" id="CHEBI:15377"/>
        <dbReference type="ChEBI" id="CHEBI:15378"/>
        <dbReference type="ChEBI" id="CHEBI:30616"/>
        <dbReference type="ChEBI" id="CHEBI:43474"/>
        <dbReference type="ChEBI" id="CHEBI:57973"/>
        <dbReference type="ChEBI" id="CHEBI:456216"/>
    </reaction>
    <physiologicalReaction direction="left-to-right" evidence="15">
        <dbReference type="Rhea" id="RHEA:38964"/>
    </physiologicalReaction>
</comment>
<feature type="transmembrane region" description="Helical" evidence="17">
    <location>
        <begin position="61"/>
        <end position="81"/>
    </location>
</feature>
<evidence type="ECO:0000256" key="12">
    <source>
        <dbReference type="ARBA" id="ARBA00023055"/>
    </source>
</evidence>
<dbReference type="FunFam" id="1.20.1560.10:FF:000001">
    <property type="entry name" value="ATP-binding cassette subfamily C member 1"/>
    <property type="match status" value="1"/>
</dbReference>
<keyword evidence="8" id="KW-0547">Nucleotide-binding</keyword>
<dbReference type="Pfam" id="PF00005">
    <property type="entry name" value="ABC_tran"/>
    <property type="match status" value="2"/>
</dbReference>
<sequence length="1560" mass="174751">MAGLCSSPLWDTNLTWNTPDPDFTHCFQKSFLALVPCYFFLFLAPLRICHLWRQKLHIIKWSWQSVLKVVVISILMLFAIYEAIFGIIKISNDSSKPIIDILSPLCVFLTMIVVLIVLVMERKRGVRSSSLMVLFWLLYLICEIIRIRSVIRVAIDKGYVSPSLFIHYPCVLFAFILSAIVDAKPVDAALKDEHQCPEKDSSFLSQITFWWFSGMVIQGYKRALTEKDLWSLNKEDTSEYVSAQFYRKWNLTKEVPLPIAANGDVHETSFMYKEGSAILVPYNAAMEDSKHKRSLFSALVRNYFGFFLVAAIFKLIHDILMFISPQLLRLLIKFTSSDEYMWRGFFYASMLLLVALVQSILLHQYFHATFLLGMRIRSTIIAVIYRKTLKLSSSAKRSSTVGEIVNLMSVDAQRFMDLTTYLHTIWSGPFQISVALYFLFQTLGPSALAGVGVMVLLIPLNAVIANKSRQYQVAQMSLKDARIKLMNEILNGIKVLKLYAWEGSFEEKVLDIRNKELKVLRKSAYLNAVSSFFWTCAPVLVSLTTFAVYVLSSTDNVLNAEKAFVSLALFNILRFPLSMVPNVITNIVQANVSLKRLQKFVDNPELDPYSVDRQDSDDIAAIRIEDASFAWESGNTVLSHINLTIEEGSLVAIVGAVGAGKSSLLAAMLGEMEKEAGSVSVKGSVSYVAQQAWIQNATLKDNILFNKPLNENYEAVIEACALRTDLQILPAGDQTEIGEKGINLSGGQKQRVALARAVYQNSDVYLLDDPLSAVDSHVGKHLFTEVIGPKGMLKDKTRVLVTHGIGFLPQVDKIIVLVHGKISEVGSFTELMHHNGAFAEFLRNYLTEELKDDTLADGDILSSRAEILSRLGSMAEDASEFIQSCFIYLFRQVSRLSEAHPDSSEVSKAVDDDTDIDAFKDTSELRGSDMSLPASIHKSTVLTSKSTQDKSDLIVNEEEEKLLKKEKKGDKLVQAETAETGRVKLSVFMVYVKAVGALLTVVILFFYVLYHSASIYSNIWLSEWSNDARNPNISSDTANRDMRLGVYGALGIIQGIFVLITALMRLLGGVRATKILHRALLGNIVRNPMSFFDTTPSGRIVNRFSKDIDTLDTVIPMLVGMFLMCVFQTLSTILVISVSTPMFLACIVPLLIFYYFVQRFYVATSRQLKRLESISRSPIYSHFGETITGAMTIRAFGLEEHFIKESQTKVDHNQSSYYPGIVANRWLAIRLEIVGNLIIFFASLFAVIGRNDLSPGIVGLSITYAMNVTQTLNWLVRMTCDLESNIVSVERIKEYTETPTEAAWIIENHRPNPEWPEQGVVEFKDYQFRYREGLDLVLKGINCRIESGEKIGIVGRTGAGKSSLTLGLFRIIEAAGGCITVDGIDISTIGLHDLRSKLTIIPQDPVLFSGTLRMNLDPFDKHPDEQIWSALEHAHLKSFVSGLEKGLLFECSEGGENLSVGQRQLVCLARALLRKTQVLILDEATAAVDLETDDLIQATIRSEFERCTVLTIAHRLNTIMDYSRILVLDAGNIKEFDDPKVLLNNHKSIFYSMAKDAGLV</sequence>
<keyword evidence="7" id="KW-0677">Repeat</keyword>
<keyword evidence="12" id="KW-0445">Lipid transport</keyword>
<protein>
    <submittedName>
        <fullName evidence="21">Multidrug resistance-associated protein 1-like isoform X1</fullName>
    </submittedName>
</protein>
<dbReference type="Pfam" id="PF00664">
    <property type="entry name" value="ABC_membrane"/>
    <property type="match status" value="2"/>
</dbReference>
<dbReference type="PANTHER" id="PTHR24223">
    <property type="entry name" value="ATP-BINDING CASSETTE SUB-FAMILY C"/>
    <property type="match status" value="1"/>
</dbReference>
<feature type="transmembrane region" description="Helical" evidence="17">
    <location>
        <begin position="563"/>
        <end position="588"/>
    </location>
</feature>
<dbReference type="InterPro" id="IPR036640">
    <property type="entry name" value="ABC1_TM_sf"/>
</dbReference>
<dbReference type="OrthoDB" id="6500128at2759"/>
<dbReference type="GO" id="GO:0008559">
    <property type="term" value="F:ABC-type xenobiotic transporter activity"/>
    <property type="evidence" value="ECO:0007669"/>
    <property type="project" value="UniProtKB-EC"/>
</dbReference>
<keyword evidence="20" id="KW-1185">Reference proteome</keyword>
<dbReference type="PROSITE" id="PS50893">
    <property type="entry name" value="ABC_TRANSPORTER_2"/>
    <property type="match status" value="2"/>
</dbReference>
<feature type="transmembrane region" description="Helical" evidence="17">
    <location>
        <begin position="131"/>
        <end position="151"/>
    </location>
</feature>
<evidence type="ECO:0000256" key="15">
    <source>
        <dbReference type="ARBA" id="ARBA00047523"/>
    </source>
</evidence>
<evidence type="ECO:0000256" key="13">
    <source>
        <dbReference type="ARBA" id="ARBA00023136"/>
    </source>
</evidence>
<evidence type="ECO:0000256" key="3">
    <source>
        <dbReference type="ARBA" id="ARBA00009726"/>
    </source>
</evidence>
<evidence type="ECO:0000256" key="1">
    <source>
        <dbReference type="ARBA" id="ARBA00004128"/>
    </source>
</evidence>
<evidence type="ECO:0000256" key="5">
    <source>
        <dbReference type="ARBA" id="ARBA00022475"/>
    </source>
</evidence>
<feature type="domain" description="ABC transporter" evidence="18">
    <location>
        <begin position="622"/>
        <end position="844"/>
    </location>
</feature>
<dbReference type="CDD" id="cd03250">
    <property type="entry name" value="ABCC_MRP_domain1"/>
    <property type="match status" value="1"/>
</dbReference>
<evidence type="ECO:0000256" key="9">
    <source>
        <dbReference type="ARBA" id="ARBA00022840"/>
    </source>
</evidence>
<evidence type="ECO:0000256" key="4">
    <source>
        <dbReference type="ARBA" id="ARBA00022448"/>
    </source>
</evidence>
<feature type="transmembrane region" description="Helical" evidence="17">
    <location>
        <begin position="446"/>
        <end position="466"/>
    </location>
</feature>
<feature type="transmembrane region" description="Helical" evidence="17">
    <location>
        <begin position="1142"/>
        <end position="1162"/>
    </location>
</feature>
<keyword evidence="4" id="KW-0813">Transport</keyword>
<feature type="domain" description="ABC transporter" evidence="18">
    <location>
        <begin position="1321"/>
        <end position="1555"/>
    </location>
</feature>
<dbReference type="GO" id="GO:0005886">
    <property type="term" value="C:plasma membrane"/>
    <property type="evidence" value="ECO:0007669"/>
    <property type="project" value="UniProtKB-SubCell"/>
</dbReference>
<dbReference type="InterPro" id="IPR003439">
    <property type="entry name" value="ABC_transporter-like_ATP-bd"/>
</dbReference>
<feature type="transmembrane region" description="Helical" evidence="17">
    <location>
        <begin position="101"/>
        <end position="119"/>
    </location>
</feature>
<dbReference type="GO" id="GO:0016887">
    <property type="term" value="F:ATP hydrolysis activity"/>
    <property type="evidence" value="ECO:0007669"/>
    <property type="project" value="InterPro"/>
</dbReference>
<comment type="catalytic activity">
    <reaction evidence="16">
        <text>17beta-estradiol 17-O-(beta-D-glucuronate)(in) + ATP + H2O = 17beta-estradiol 17-O-(beta-D-glucuronate)(out) + ADP + phosphate + H(+)</text>
        <dbReference type="Rhea" id="RHEA:60128"/>
        <dbReference type="ChEBI" id="CHEBI:15377"/>
        <dbReference type="ChEBI" id="CHEBI:15378"/>
        <dbReference type="ChEBI" id="CHEBI:30616"/>
        <dbReference type="ChEBI" id="CHEBI:43474"/>
        <dbReference type="ChEBI" id="CHEBI:82961"/>
        <dbReference type="ChEBI" id="CHEBI:456216"/>
    </reaction>
    <physiologicalReaction direction="left-to-right" evidence="16">
        <dbReference type="Rhea" id="RHEA:60129"/>
    </physiologicalReaction>
</comment>
<dbReference type="FunFam" id="3.40.50.300:FF:000074">
    <property type="entry name" value="Multidrug resistance-associated protein 5 isoform 1"/>
    <property type="match status" value="1"/>
</dbReference>